<dbReference type="Gene3D" id="2.130.10.130">
    <property type="entry name" value="Integrin alpha, N-terminal"/>
    <property type="match status" value="1"/>
</dbReference>
<feature type="chain" id="PRO_5042189147" evidence="1">
    <location>
        <begin position="27"/>
        <end position="460"/>
    </location>
</feature>
<name>A0AAD2FH65_9STRA</name>
<evidence type="ECO:0000313" key="3">
    <source>
        <dbReference type="Proteomes" id="UP001295423"/>
    </source>
</evidence>
<dbReference type="Proteomes" id="UP001295423">
    <property type="component" value="Unassembled WGS sequence"/>
</dbReference>
<comment type="caution">
    <text evidence="2">The sequence shown here is derived from an EMBL/GenBank/DDBJ whole genome shotgun (WGS) entry which is preliminary data.</text>
</comment>
<evidence type="ECO:0000256" key="1">
    <source>
        <dbReference type="SAM" id="SignalP"/>
    </source>
</evidence>
<keyword evidence="3" id="KW-1185">Reference proteome</keyword>
<dbReference type="AlphaFoldDB" id="A0AAD2FH65"/>
<dbReference type="InterPro" id="IPR028994">
    <property type="entry name" value="Integrin_alpha_N"/>
</dbReference>
<protein>
    <submittedName>
        <fullName evidence="2">Uncharacterized protein</fullName>
    </submittedName>
</protein>
<sequence>MVLIFAKVVLSALLLLLHSFPQNVRAQSLLSLQQGAGNENHGSAIVGLTNKNQPSYVAANQEGKIRKSNMDFPQMTFNRQLLQDNDGSTLTWDHAVTFQQTDGRSHSLSADGTFLAASDSRSSNNGFVRNGSVRFFRKEQGSCGGSSWNEWTNLALFGNSTGDDFGYDVSLSKDGDRVAIGATGSGSVGSVAVYELINGAWALMGVIQGEAEDSMFGYSVSLSKDGSRVAIGDRYRDAFAGNARVYEWDGSSFLKVGDDMNGEFSEDQAGADLALSEDGLIVVIGDRRFVRVFEWSGGSWTKRGLNFDGSSGGYSLEVSVAISGDGNIVAFGLYSRVQVFEWKDFEWIQVGQTLKVDDEDVVYGQSVSLSSSGSILAVGSRGNDASLPVKIYTLADGIWVDQGGNNGSSGSNGSRVSISSDGFTLAVGDWRSDSVSIHNLNVSSQVELASPCATIGTQKL</sequence>
<reference evidence="2" key="1">
    <citation type="submission" date="2023-08" db="EMBL/GenBank/DDBJ databases">
        <authorList>
            <person name="Audoor S."/>
            <person name="Bilcke G."/>
        </authorList>
    </citation>
    <scope>NUCLEOTIDE SEQUENCE</scope>
</reference>
<feature type="signal peptide" evidence="1">
    <location>
        <begin position="1"/>
        <end position="26"/>
    </location>
</feature>
<organism evidence="2 3">
    <name type="scientific">Cylindrotheca closterium</name>
    <dbReference type="NCBI Taxonomy" id="2856"/>
    <lineage>
        <taxon>Eukaryota</taxon>
        <taxon>Sar</taxon>
        <taxon>Stramenopiles</taxon>
        <taxon>Ochrophyta</taxon>
        <taxon>Bacillariophyta</taxon>
        <taxon>Bacillariophyceae</taxon>
        <taxon>Bacillariophycidae</taxon>
        <taxon>Bacillariales</taxon>
        <taxon>Bacillariaceae</taxon>
        <taxon>Cylindrotheca</taxon>
    </lineage>
</organism>
<gene>
    <name evidence="2" type="ORF">CYCCA115_LOCUS6256</name>
</gene>
<proteinExistence type="predicted"/>
<evidence type="ECO:0000313" key="2">
    <source>
        <dbReference type="EMBL" id="CAJ1938735.1"/>
    </source>
</evidence>
<dbReference type="EMBL" id="CAKOGP040000759">
    <property type="protein sequence ID" value="CAJ1938735.1"/>
    <property type="molecule type" value="Genomic_DNA"/>
</dbReference>
<dbReference type="SUPFAM" id="SSF101908">
    <property type="entry name" value="Putative isomerase YbhE"/>
    <property type="match status" value="1"/>
</dbReference>
<keyword evidence="1" id="KW-0732">Signal</keyword>
<accession>A0AAD2FH65</accession>